<gene>
    <name evidence="9" type="ORF">MUN89_10050</name>
</gene>
<evidence type="ECO:0000256" key="6">
    <source>
        <dbReference type="ARBA" id="ARBA00023080"/>
    </source>
</evidence>
<comment type="catalytic activity">
    <reaction evidence="7">
        <text>XTP + H2O = XMP + diphosphate + H(+)</text>
        <dbReference type="Rhea" id="RHEA:28610"/>
        <dbReference type="ChEBI" id="CHEBI:15377"/>
        <dbReference type="ChEBI" id="CHEBI:15378"/>
        <dbReference type="ChEBI" id="CHEBI:33019"/>
        <dbReference type="ChEBI" id="CHEBI:57464"/>
        <dbReference type="ChEBI" id="CHEBI:61314"/>
        <dbReference type="EC" id="3.6.1.66"/>
    </reaction>
</comment>
<dbReference type="HAMAP" id="MF_01405">
    <property type="entry name" value="Non_canon_purine_NTPase"/>
    <property type="match status" value="1"/>
</dbReference>
<dbReference type="Pfam" id="PF01725">
    <property type="entry name" value="Ham1p_like"/>
    <property type="match status" value="1"/>
</dbReference>
<dbReference type="InterPro" id="IPR020922">
    <property type="entry name" value="dITP/XTP_pyrophosphatase"/>
</dbReference>
<feature type="binding site" evidence="7">
    <location>
        <position position="177"/>
    </location>
    <ligand>
        <name>substrate</name>
    </ligand>
</feature>
<organism evidence="9 10">
    <name type="scientific">Halobacillus salinarum</name>
    <dbReference type="NCBI Taxonomy" id="2932257"/>
    <lineage>
        <taxon>Bacteria</taxon>
        <taxon>Bacillati</taxon>
        <taxon>Bacillota</taxon>
        <taxon>Bacilli</taxon>
        <taxon>Bacillales</taxon>
        <taxon>Bacillaceae</taxon>
        <taxon>Halobacillus</taxon>
    </lineage>
</organism>
<evidence type="ECO:0000256" key="2">
    <source>
        <dbReference type="ARBA" id="ARBA00022723"/>
    </source>
</evidence>
<feature type="binding site" evidence="7">
    <location>
        <position position="71"/>
    </location>
    <ligand>
        <name>Mg(2+)</name>
        <dbReference type="ChEBI" id="CHEBI:18420"/>
    </ligand>
</feature>
<dbReference type="Proteomes" id="UP000831787">
    <property type="component" value="Chromosome"/>
</dbReference>
<comment type="similarity">
    <text evidence="1 7 8">Belongs to the HAM1 NTPase family.</text>
</comment>
<keyword evidence="3 7" id="KW-0547">Nucleotide-binding</keyword>
<evidence type="ECO:0000256" key="1">
    <source>
        <dbReference type="ARBA" id="ARBA00008023"/>
    </source>
</evidence>
<comment type="cofactor">
    <cofactor evidence="7">
        <name>Mg(2+)</name>
        <dbReference type="ChEBI" id="CHEBI:18420"/>
    </cofactor>
    <text evidence="7">Binds 1 Mg(2+) ion per subunit.</text>
</comment>
<name>A0ABY4ERA4_9BACI</name>
<keyword evidence="6 7" id="KW-0546">Nucleotide metabolism</keyword>
<dbReference type="NCBIfam" id="NF011397">
    <property type="entry name" value="PRK14822.1"/>
    <property type="match status" value="1"/>
</dbReference>
<keyword evidence="5 7" id="KW-0460">Magnesium</keyword>
<evidence type="ECO:0000256" key="5">
    <source>
        <dbReference type="ARBA" id="ARBA00022842"/>
    </source>
</evidence>
<comment type="catalytic activity">
    <reaction evidence="7">
        <text>ITP + H2O = IMP + diphosphate + H(+)</text>
        <dbReference type="Rhea" id="RHEA:29399"/>
        <dbReference type="ChEBI" id="CHEBI:15377"/>
        <dbReference type="ChEBI" id="CHEBI:15378"/>
        <dbReference type="ChEBI" id="CHEBI:33019"/>
        <dbReference type="ChEBI" id="CHEBI:58053"/>
        <dbReference type="ChEBI" id="CHEBI:61402"/>
        <dbReference type="EC" id="3.6.1.66"/>
    </reaction>
</comment>
<accession>A0ABY4ERA4</accession>
<feature type="binding site" evidence="7">
    <location>
        <begin position="182"/>
        <end position="183"/>
    </location>
    <ligand>
        <name>substrate</name>
    </ligand>
</feature>
<dbReference type="PANTHER" id="PTHR11067:SF9">
    <property type="entry name" value="INOSINE TRIPHOSPHATE PYROPHOSPHATASE"/>
    <property type="match status" value="1"/>
</dbReference>
<dbReference type="RefSeq" id="WP_244713699.1">
    <property type="nucleotide sequence ID" value="NZ_CP095073.1"/>
</dbReference>
<protein>
    <recommendedName>
        <fullName evidence="7">dITP/XTP pyrophosphatase</fullName>
        <ecNumber evidence="7">3.6.1.66</ecNumber>
    </recommendedName>
    <alternativeName>
        <fullName evidence="7">Non-canonical purine NTP pyrophosphatase</fullName>
    </alternativeName>
    <alternativeName>
        <fullName evidence="7">Non-standard purine NTP pyrophosphatase</fullName>
    </alternativeName>
    <alternativeName>
        <fullName evidence="7">Nucleoside-triphosphate diphosphatase</fullName>
    </alternativeName>
    <alternativeName>
        <fullName evidence="7">Nucleoside-triphosphate pyrophosphatase</fullName>
        <shortName evidence="7">NTPase</shortName>
    </alternativeName>
</protein>
<proteinExistence type="inferred from homology"/>
<keyword evidence="10" id="KW-1185">Reference proteome</keyword>
<feature type="binding site" evidence="7">
    <location>
        <position position="72"/>
    </location>
    <ligand>
        <name>substrate</name>
    </ligand>
</feature>
<feature type="binding site" evidence="7">
    <location>
        <position position="42"/>
    </location>
    <ligand>
        <name>Mg(2+)</name>
        <dbReference type="ChEBI" id="CHEBI:18420"/>
    </ligand>
</feature>
<evidence type="ECO:0000313" key="9">
    <source>
        <dbReference type="EMBL" id="UOQ46437.1"/>
    </source>
</evidence>
<feature type="active site" description="Proton acceptor" evidence="7">
    <location>
        <position position="71"/>
    </location>
</feature>
<reference evidence="9 10" key="1">
    <citation type="submission" date="2022-04" db="EMBL/GenBank/DDBJ databases">
        <title>Halobacillus sp. isolated from saltern.</title>
        <authorList>
            <person name="Won M."/>
            <person name="Lee C.-M."/>
            <person name="Woen H.-Y."/>
            <person name="Kwon S.-W."/>
        </authorList>
    </citation>
    <scope>NUCLEOTIDE SEQUENCE [LARGE SCALE GENOMIC DNA]</scope>
    <source>
        <strain evidence="9 10">SSBR10-3</strain>
    </source>
</reference>
<dbReference type="EMBL" id="CP095073">
    <property type="protein sequence ID" value="UOQ46437.1"/>
    <property type="molecule type" value="Genomic_DNA"/>
</dbReference>
<sequence>MKELIVATKNSGKAAEFREMFSKYTIEVKSLLDFDDPVNDIEETGTSFEENAAIKSEAICSKFNVPVLADDSGLVIDALNGEPGVYSARYAGEEKDDQKNIEKVMAKLKDVPENDRTARFICAIAVSRPDKETFIKVGKCEGSIALEERGNHGFGYDPIFIPNGSNRTLAEHTPEEKNSISHRKNAILQVEGWLKAQS</sequence>
<evidence type="ECO:0000256" key="7">
    <source>
        <dbReference type="HAMAP-Rule" id="MF_01405"/>
    </source>
</evidence>
<dbReference type="InterPro" id="IPR002637">
    <property type="entry name" value="RdgB/HAM1"/>
</dbReference>
<dbReference type="GO" id="GO:0036220">
    <property type="term" value="F:ITP diphosphatase activity"/>
    <property type="evidence" value="ECO:0007669"/>
    <property type="project" value="UniProtKB-EC"/>
</dbReference>
<keyword evidence="2 7" id="KW-0479">Metal-binding</keyword>
<dbReference type="SUPFAM" id="SSF52972">
    <property type="entry name" value="ITPase-like"/>
    <property type="match status" value="1"/>
</dbReference>
<evidence type="ECO:0000256" key="4">
    <source>
        <dbReference type="ARBA" id="ARBA00022801"/>
    </source>
</evidence>
<feature type="binding site" evidence="7">
    <location>
        <begin position="154"/>
        <end position="157"/>
    </location>
    <ligand>
        <name>substrate</name>
    </ligand>
</feature>
<dbReference type="NCBIfam" id="TIGR00042">
    <property type="entry name" value="RdgB/HAM1 family non-canonical purine NTP pyrophosphatase"/>
    <property type="match status" value="1"/>
</dbReference>
<comment type="function">
    <text evidence="7">Pyrophosphatase that catalyzes the hydrolysis of nucleoside triphosphates to their monophosphate derivatives, with a high preference for the non-canonical purine nucleotides XTP (xanthosine triphosphate), dITP (deoxyinosine triphosphate) and ITP. Seems to function as a house-cleaning enzyme that removes non-canonical purine nucleotides from the nucleotide pool, thus preventing their incorporation into DNA/RNA and avoiding chromosomal lesions.</text>
</comment>
<evidence type="ECO:0000313" key="10">
    <source>
        <dbReference type="Proteomes" id="UP000831787"/>
    </source>
</evidence>
<evidence type="ECO:0000256" key="3">
    <source>
        <dbReference type="ARBA" id="ARBA00022741"/>
    </source>
</evidence>
<dbReference type="EC" id="3.6.1.66" evidence="7"/>
<dbReference type="InterPro" id="IPR029001">
    <property type="entry name" value="ITPase-like_fam"/>
</dbReference>
<comment type="catalytic activity">
    <reaction evidence="7">
        <text>dITP + H2O = dIMP + diphosphate + H(+)</text>
        <dbReference type="Rhea" id="RHEA:28342"/>
        <dbReference type="ChEBI" id="CHEBI:15377"/>
        <dbReference type="ChEBI" id="CHEBI:15378"/>
        <dbReference type="ChEBI" id="CHEBI:33019"/>
        <dbReference type="ChEBI" id="CHEBI:61194"/>
        <dbReference type="ChEBI" id="CHEBI:61382"/>
        <dbReference type="EC" id="3.6.1.66"/>
    </reaction>
</comment>
<dbReference type="CDD" id="cd00515">
    <property type="entry name" value="HAM1"/>
    <property type="match status" value="1"/>
</dbReference>
<dbReference type="Gene3D" id="3.90.950.10">
    <property type="match status" value="1"/>
</dbReference>
<evidence type="ECO:0000256" key="8">
    <source>
        <dbReference type="RuleBase" id="RU003781"/>
    </source>
</evidence>
<comment type="subunit">
    <text evidence="7">Homodimer.</text>
</comment>
<dbReference type="PANTHER" id="PTHR11067">
    <property type="entry name" value="INOSINE TRIPHOSPHATE PYROPHOSPHATASE/HAM1 PROTEIN"/>
    <property type="match status" value="1"/>
</dbReference>
<keyword evidence="4 7" id="KW-0378">Hydrolase</keyword>
<feature type="binding site" evidence="7">
    <location>
        <begin position="8"/>
        <end position="13"/>
    </location>
    <ligand>
        <name>substrate</name>
    </ligand>
</feature>